<name>A0A193FTA4_9BORD</name>
<dbReference type="RefSeq" id="WP_066344472.1">
    <property type="nucleotide sequence ID" value="NZ_CBCSFJ010000009.1"/>
</dbReference>
<dbReference type="PANTHER" id="PTHR43377:SF1">
    <property type="entry name" value="BILIVERDIN REDUCTASE A"/>
    <property type="match status" value="1"/>
</dbReference>
<dbReference type="STRING" id="463025.BAU08_03730"/>
<dbReference type="Gene3D" id="3.40.50.720">
    <property type="entry name" value="NAD(P)-binding Rossmann-like Domain"/>
    <property type="match status" value="1"/>
</dbReference>
<protein>
    <submittedName>
        <fullName evidence="4">4,5-dihydroxyphthalate dehydrogenase</fullName>
    </submittedName>
</protein>
<evidence type="ECO:0000313" key="3">
    <source>
        <dbReference type="EMBL" id="ANN65528.1"/>
    </source>
</evidence>
<dbReference type="EMBL" id="CP016171">
    <property type="protein sequence ID" value="ANN70558.1"/>
    <property type="molecule type" value="Genomic_DNA"/>
</dbReference>
<sequence>METAILRIGVAGLGRAFSVMLPTFLADSRVRLVAACDPREAARERFRRDFGCPVYQDIESLARDPRVQVVYVASPHQFHAAHTRVAAAHGKDVLVEKPMALSLQECDDMIDACRAAGVRLIVGHCHSFDTPYLRTRELIAGGEFGAVKMIHALNYTDYLFRPRRPEELETARGGGAIFSQAAHQVDIVRMLAGERPVRLRSALGNWHPGRPTEGAYSALLWFESGAYASLSYNGYAHFDSDEWMEWIGEMGGAKNPDDYGQARRRLATLRSPDEEADLKAAGTYGGSSYVAPRASRPPASHQHFGPILVSCEKADLRPMAQDILVYGDATRERRPLPVPAAPRHEVIDELHAAIHGGKPCLHDGRWAKATLEICLAMLQSDAEGRDVLLHHQV</sequence>
<proteinExistence type="predicted"/>
<dbReference type="Pfam" id="PF22725">
    <property type="entry name" value="GFO_IDH_MocA_C3"/>
    <property type="match status" value="1"/>
</dbReference>
<dbReference type="EMBL" id="CP016170">
    <property type="protein sequence ID" value="ANN65528.1"/>
    <property type="molecule type" value="Genomic_DNA"/>
</dbReference>
<dbReference type="Pfam" id="PF01408">
    <property type="entry name" value="GFO_IDH_MocA"/>
    <property type="match status" value="1"/>
</dbReference>
<keyword evidence="5" id="KW-1185">Reference proteome</keyword>
<dbReference type="Gene3D" id="3.30.360.10">
    <property type="entry name" value="Dihydrodipicolinate Reductase, domain 2"/>
    <property type="match status" value="1"/>
</dbReference>
<dbReference type="OrthoDB" id="9793050at2"/>
<dbReference type="PANTHER" id="PTHR43377">
    <property type="entry name" value="BILIVERDIN REDUCTASE A"/>
    <property type="match status" value="1"/>
</dbReference>
<dbReference type="InterPro" id="IPR051450">
    <property type="entry name" value="Gfo/Idh/MocA_Oxidoreductases"/>
</dbReference>
<gene>
    <name evidence="3" type="ORF">BAU06_03765</name>
    <name evidence="4" type="ORF">BAU08_03730</name>
</gene>
<evidence type="ECO:0000313" key="5">
    <source>
        <dbReference type="Proteomes" id="UP000091897"/>
    </source>
</evidence>
<feature type="domain" description="Gfo/Idh/MocA-like oxidoreductase N-terminal" evidence="1">
    <location>
        <begin position="6"/>
        <end position="124"/>
    </location>
</feature>
<evidence type="ECO:0000313" key="4">
    <source>
        <dbReference type="EMBL" id="ANN70558.1"/>
    </source>
</evidence>
<organism evidence="4 6">
    <name type="scientific">Bordetella bronchialis</name>
    <dbReference type="NCBI Taxonomy" id="463025"/>
    <lineage>
        <taxon>Bacteria</taxon>
        <taxon>Pseudomonadati</taxon>
        <taxon>Pseudomonadota</taxon>
        <taxon>Betaproteobacteria</taxon>
        <taxon>Burkholderiales</taxon>
        <taxon>Alcaligenaceae</taxon>
        <taxon>Bordetella</taxon>
    </lineage>
</organism>
<evidence type="ECO:0000259" key="1">
    <source>
        <dbReference type="Pfam" id="PF01408"/>
    </source>
</evidence>
<dbReference type="InterPro" id="IPR055170">
    <property type="entry name" value="GFO_IDH_MocA-like_dom"/>
</dbReference>
<dbReference type="SUPFAM" id="SSF51735">
    <property type="entry name" value="NAD(P)-binding Rossmann-fold domains"/>
    <property type="match status" value="1"/>
</dbReference>
<evidence type="ECO:0000313" key="6">
    <source>
        <dbReference type="Proteomes" id="UP000092213"/>
    </source>
</evidence>
<reference evidence="5 6" key="1">
    <citation type="submission" date="2016-06" db="EMBL/GenBank/DDBJ databases">
        <title>Complete genome sequences of Bordetella bronchialis and Bordetella flabilis.</title>
        <authorList>
            <person name="LiPuma J.J."/>
            <person name="Spilker T."/>
        </authorList>
    </citation>
    <scope>NUCLEOTIDE SEQUENCE [LARGE SCALE GENOMIC DNA]</scope>
    <source>
        <strain evidence="4 6">AU17976</strain>
        <strain evidence="3 5">AU3182</strain>
    </source>
</reference>
<dbReference type="GO" id="GO:0000166">
    <property type="term" value="F:nucleotide binding"/>
    <property type="evidence" value="ECO:0007669"/>
    <property type="project" value="InterPro"/>
</dbReference>
<dbReference type="SUPFAM" id="SSF55347">
    <property type="entry name" value="Glyceraldehyde-3-phosphate dehydrogenase-like, C-terminal domain"/>
    <property type="match status" value="1"/>
</dbReference>
<feature type="domain" description="GFO/IDH/MocA-like oxidoreductase" evidence="2">
    <location>
        <begin position="132"/>
        <end position="252"/>
    </location>
</feature>
<evidence type="ECO:0000259" key="2">
    <source>
        <dbReference type="Pfam" id="PF22725"/>
    </source>
</evidence>
<dbReference type="Proteomes" id="UP000091897">
    <property type="component" value="Chromosome"/>
</dbReference>
<accession>A0A193FTA4</accession>
<dbReference type="Proteomes" id="UP000092213">
    <property type="component" value="Chromosome"/>
</dbReference>
<dbReference type="InterPro" id="IPR000683">
    <property type="entry name" value="Gfo/Idh/MocA-like_OxRdtase_N"/>
</dbReference>
<dbReference type="InterPro" id="IPR036291">
    <property type="entry name" value="NAD(P)-bd_dom_sf"/>
</dbReference>
<dbReference type="AlphaFoldDB" id="A0A193FTA4"/>
<dbReference type="KEGG" id="bbro:BAU06_03765"/>